<dbReference type="RefSeq" id="WP_155323626.1">
    <property type="nucleotide sequence ID" value="NZ_AP021876.1"/>
</dbReference>
<feature type="transmembrane region" description="Helical" evidence="1">
    <location>
        <begin position="12"/>
        <end position="36"/>
    </location>
</feature>
<dbReference type="InterPro" id="IPR019613">
    <property type="entry name" value="DUF4198"/>
</dbReference>
<sequence length="289" mass="32485">MRLNGQSQSKYAWWGLLTMMLVVALIPSAALCHTLFIQSSRYQATEGKQSPLFFCYGHRIPVDDGVRANKLKSVRVHPPAGDVRPVLIRNETCLHSYMVDYDIPGTYVLSAETNPGYYTVYVDKKGRERHTIKPKSAIADQAVEIKMSLYSKQYTKTYVVCEHPSPQFPARIGLPLELVPTKDLFQLKTGDVLELKVYFNGVPFAGPGTWDATYMGFSTEPEDNAYPKTEVSGDTLRIHIPVSGRWFVRYSTKTDAQGEARADYTHLKHTATLVFQIPNSRKMSATGSH</sequence>
<keyword evidence="1" id="KW-0812">Transmembrane</keyword>
<name>A0A5K7ZT46_9BACT</name>
<dbReference type="Pfam" id="PF10670">
    <property type="entry name" value="DUF4198"/>
    <property type="match status" value="1"/>
</dbReference>
<dbReference type="KEGG" id="dov:DSCO28_39720"/>
<evidence type="ECO:0000313" key="3">
    <source>
        <dbReference type="Proteomes" id="UP000425960"/>
    </source>
</evidence>
<accession>A0A5K7ZT46</accession>
<proteinExistence type="predicted"/>
<keyword evidence="1" id="KW-0472">Membrane</keyword>
<evidence type="ECO:0000256" key="1">
    <source>
        <dbReference type="SAM" id="Phobius"/>
    </source>
</evidence>
<keyword evidence="1" id="KW-1133">Transmembrane helix</keyword>
<reference evidence="2 3" key="1">
    <citation type="submission" date="2019-11" db="EMBL/GenBank/DDBJ databases">
        <title>Comparative genomics of hydrocarbon-degrading Desulfosarcina strains.</title>
        <authorList>
            <person name="Watanabe M."/>
            <person name="Kojima H."/>
            <person name="Fukui M."/>
        </authorList>
    </citation>
    <scope>NUCLEOTIDE SEQUENCE [LARGE SCALE GENOMIC DNA]</scope>
    <source>
        <strain evidence="2 3">28bB2T</strain>
    </source>
</reference>
<organism evidence="2 3">
    <name type="scientific">Desulfosarcina ovata subsp. sediminis</name>
    <dbReference type="NCBI Taxonomy" id="885957"/>
    <lineage>
        <taxon>Bacteria</taxon>
        <taxon>Pseudomonadati</taxon>
        <taxon>Thermodesulfobacteriota</taxon>
        <taxon>Desulfobacteria</taxon>
        <taxon>Desulfobacterales</taxon>
        <taxon>Desulfosarcinaceae</taxon>
        <taxon>Desulfosarcina</taxon>
    </lineage>
</organism>
<gene>
    <name evidence="2" type="ORF">DSCO28_39720</name>
</gene>
<protein>
    <recommendedName>
        <fullName evidence="4">DUF4198 domain-containing protein</fullName>
    </recommendedName>
</protein>
<evidence type="ECO:0000313" key="2">
    <source>
        <dbReference type="EMBL" id="BBO83406.1"/>
    </source>
</evidence>
<dbReference type="Proteomes" id="UP000425960">
    <property type="component" value="Chromosome"/>
</dbReference>
<dbReference type="EMBL" id="AP021876">
    <property type="protein sequence ID" value="BBO83406.1"/>
    <property type="molecule type" value="Genomic_DNA"/>
</dbReference>
<evidence type="ECO:0008006" key="4">
    <source>
        <dbReference type="Google" id="ProtNLM"/>
    </source>
</evidence>
<dbReference type="AlphaFoldDB" id="A0A5K7ZT46"/>